<dbReference type="Gene3D" id="6.10.140.1230">
    <property type="match status" value="1"/>
</dbReference>
<accession>A0A8J5GFN2</accession>
<dbReference type="Pfam" id="PF05175">
    <property type="entry name" value="MTS"/>
    <property type="match status" value="1"/>
</dbReference>
<comment type="caution">
    <text evidence="5">The sequence shown here is derived from an EMBL/GenBank/DDBJ whole genome shotgun (WGS) entry which is preliminary data.</text>
</comment>
<reference evidence="5 6" key="1">
    <citation type="submission" date="2020-08" db="EMBL/GenBank/DDBJ databases">
        <title>Plant Genome Project.</title>
        <authorList>
            <person name="Zhang R.-G."/>
        </authorList>
    </citation>
    <scope>NUCLEOTIDE SEQUENCE [LARGE SCALE GENOMIC DNA]</scope>
    <source>
        <tissue evidence="5">Rhizome</tissue>
    </source>
</reference>
<evidence type="ECO:0000256" key="3">
    <source>
        <dbReference type="ARBA" id="ARBA00022691"/>
    </source>
</evidence>
<keyword evidence="3" id="KW-0949">S-adenosyl-L-methionine</keyword>
<keyword evidence="2" id="KW-0808">Transferase</keyword>
<dbReference type="GO" id="GO:0008276">
    <property type="term" value="F:protein methyltransferase activity"/>
    <property type="evidence" value="ECO:0007669"/>
    <property type="project" value="InterPro"/>
</dbReference>
<dbReference type="PANTHER" id="PTHR47441:SF3">
    <property type="entry name" value="RELEASE FACTOR GLUTAMINE METHYLTRANSFERASE"/>
    <property type="match status" value="1"/>
</dbReference>
<dbReference type="InterPro" id="IPR005024">
    <property type="entry name" value="Snf7_fam"/>
</dbReference>
<dbReference type="InterPro" id="IPR004556">
    <property type="entry name" value="HemK-like"/>
</dbReference>
<dbReference type="GO" id="GO:0003676">
    <property type="term" value="F:nucleic acid binding"/>
    <property type="evidence" value="ECO:0007669"/>
    <property type="project" value="InterPro"/>
</dbReference>
<evidence type="ECO:0000256" key="1">
    <source>
        <dbReference type="ARBA" id="ARBA00022603"/>
    </source>
</evidence>
<dbReference type="PANTHER" id="PTHR47441">
    <property type="match status" value="1"/>
</dbReference>
<protein>
    <recommendedName>
        <fullName evidence="4">Methyltransferase small domain-containing protein</fullName>
    </recommendedName>
</protein>
<dbReference type="SUPFAM" id="SSF53335">
    <property type="entry name" value="S-adenosyl-L-methionine-dependent methyltransferases"/>
    <property type="match status" value="1"/>
</dbReference>
<dbReference type="Gene3D" id="3.40.50.150">
    <property type="entry name" value="Vaccinia Virus protein VP39"/>
    <property type="match status" value="1"/>
</dbReference>
<dbReference type="InterPro" id="IPR029063">
    <property type="entry name" value="SAM-dependent_MTases_sf"/>
</dbReference>
<dbReference type="PROSITE" id="PS00092">
    <property type="entry name" value="N6_MTASE"/>
    <property type="match status" value="1"/>
</dbReference>
<dbReference type="InterPro" id="IPR002052">
    <property type="entry name" value="DNA_methylase_N6_adenine_CS"/>
</dbReference>
<sequence>MTLRFPFSICSPLPPNLASSLRRRFSASTPPAATALSFSPPPPSPTAEHLNPLFLRPLSFTASRSDLLDFRRWAESLALAAAPRLSSDGGPGEDLLRRELAWMLEDAAADPGVGAVRLRVELEELYRLWRERIEERRPLQYIVGCEHWRDLVLAVKDGVLIPRPETEMVVDLVAEVEGFEQGLWADLGTGSGAISVGIGRMLREGGRVFATDLSPIALGIARLNVERYGLKDKIELRQGSWFEPLRDVEGKLTGLVSNPPYIPSGNIPGLQAEVCQHEPELALDGGADGTDHLLHLCQGSASALRSGGFFAFEANEWRRANEVNCEFDDDEVGEALPQREDRAGLCRDREVCDWISQMSAVLRIRSLRHCVKKKPDRIIIDVVPIAHSNLHSYAMFGDRDGDALRTSKREMAVATRGVEREIASLQLEAATRILARQLVRLRQQITNLQGSRAQIRGIATHTQAMYASTSISTGMKGASKAMAAMNKQMEPGKQAKLMKEFQKQSSQMDMTLEMMSETIDETLDKDEAEEETEELTNQVLDEIGVDVASQLSSAPKGRIAVNSKRADAVTRNVVQDNSHVDDLEKRMASLRRL</sequence>
<dbReference type="AlphaFoldDB" id="A0A8J5GFN2"/>
<dbReference type="InterPro" id="IPR052663">
    <property type="entry name" value="RF_glutamine_MTase_cyano"/>
</dbReference>
<keyword evidence="1" id="KW-0489">Methyltransferase</keyword>
<organism evidence="5 6">
    <name type="scientific">Zingiber officinale</name>
    <name type="common">Ginger</name>
    <name type="synonym">Amomum zingiber</name>
    <dbReference type="NCBI Taxonomy" id="94328"/>
    <lineage>
        <taxon>Eukaryota</taxon>
        <taxon>Viridiplantae</taxon>
        <taxon>Streptophyta</taxon>
        <taxon>Embryophyta</taxon>
        <taxon>Tracheophyta</taxon>
        <taxon>Spermatophyta</taxon>
        <taxon>Magnoliopsida</taxon>
        <taxon>Liliopsida</taxon>
        <taxon>Zingiberales</taxon>
        <taxon>Zingiberaceae</taxon>
        <taxon>Zingiber</taxon>
    </lineage>
</organism>
<feature type="domain" description="Methyltransferase small" evidence="4">
    <location>
        <begin position="180"/>
        <end position="261"/>
    </location>
</feature>
<proteinExistence type="predicted"/>
<dbReference type="GO" id="GO:0007034">
    <property type="term" value="P:vacuolar transport"/>
    <property type="evidence" value="ECO:0007669"/>
    <property type="project" value="InterPro"/>
</dbReference>
<keyword evidence="6" id="KW-1185">Reference proteome</keyword>
<dbReference type="CDD" id="cd02440">
    <property type="entry name" value="AdoMet_MTases"/>
    <property type="match status" value="1"/>
</dbReference>
<dbReference type="InterPro" id="IPR007848">
    <property type="entry name" value="Small_mtfrase_dom"/>
</dbReference>
<dbReference type="Pfam" id="PF03357">
    <property type="entry name" value="Snf7"/>
    <property type="match status" value="1"/>
</dbReference>
<evidence type="ECO:0000256" key="2">
    <source>
        <dbReference type="ARBA" id="ARBA00022679"/>
    </source>
</evidence>
<dbReference type="EMBL" id="JACMSC010000010">
    <property type="protein sequence ID" value="KAG6502714.1"/>
    <property type="molecule type" value="Genomic_DNA"/>
</dbReference>
<dbReference type="GO" id="GO:0008757">
    <property type="term" value="F:S-adenosylmethionine-dependent methyltransferase activity"/>
    <property type="evidence" value="ECO:0007669"/>
    <property type="project" value="UniProtKB-ARBA"/>
</dbReference>
<evidence type="ECO:0000313" key="5">
    <source>
        <dbReference type="EMBL" id="KAG6502714.1"/>
    </source>
</evidence>
<evidence type="ECO:0000259" key="4">
    <source>
        <dbReference type="Pfam" id="PF05175"/>
    </source>
</evidence>
<evidence type="ECO:0000313" key="6">
    <source>
        <dbReference type="Proteomes" id="UP000734854"/>
    </source>
</evidence>
<name>A0A8J5GFN2_ZINOF</name>
<dbReference type="GO" id="GO:0032259">
    <property type="term" value="P:methylation"/>
    <property type="evidence" value="ECO:0007669"/>
    <property type="project" value="UniProtKB-KW"/>
</dbReference>
<gene>
    <name evidence="5" type="ORF">ZIOFF_035000</name>
</gene>
<dbReference type="Proteomes" id="UP000734854">
    <property type="component" value="Unassembled WGS sequence"/>
</dbReference>
<dbReference type="NCBIfam" id="TIGR00536">
    <property type="entry name" value="hemK_fam"/>
    <property type="match status" value="1"/>
</dbReference>